<evidence type="ECO:0000313" key="3">
    <source>
        <dbReference type="EMBL" id="KRM18435.1"/>
    </source>
</evidence>
<name>A0A0R1WTI9_9LACO</name>
<comment type="caution">
    <text evidence="3">The sequence shown here is derived from an EMBL/GenBank/DDBJ whole genome shotgun (WGS) entry which is preliminary data.</text>
</comment>
<protein>
    <recommendedName>
        <fullName evidence="2">HTH cro/C1-type domain-containing protein</fullName>
    </recommendedName>
</protein>
<dbReference type="Pfam" id="PF12844">
    <property type="entry name" value="HTH_19"/>
    <property type="match status" value="1"/>
</dbReference>
<dbReference type="STRING" id="1423774.FD31_GL000981"/>
<dbReference type="RefSeq" id="WP_057890959.1">
    <property type="nucleotide sequence ID" value="NZ_AZFV01000002.1"/>
</dbReference>
<accession>A0A0R1WTI9</accession>
<dbReference type="Proteomes" id="UP000051302">
    <property type="component" value="Unassembled WGS sequence"/>
</dbReference>
<dbReference type="AlphaFoldDB" id="A0A0R1WTI9"/>
<dbReference type="SMART" id="SM00530">
    <property type="entry name" value="HTH_XRE"/>
    <property type="match status" value="1"/>
</dbReference>
<dbReference type="Gene3D" id="1.10.260.40">
    <property type="entry name" value="lambda repressor-like DNA-binding domains"/>
    <property type="match status" value="1"/>
</dbReference>
<organism evidence="3 4">
    <name type="scientific">Companilactobacillus nantensis DSM 16982</name>
    <dbReference type="NCBI Taxonomy" id="1423774"/>
    <lineage>
        <taxon>Bacteria</taxon>
        <taxon>Bacillati</taxon>
        <taxon>Bacillota</taxon>
        <taxon>Bacilli</taxon>
        <taxon>Lactobacillales</taxon>
        <taxon>Lactobacillaceae</taxon>
        <taxon>Companilactobacillus</taxon>
    </lineage>
</organism>
<dbReference type="PATRIC" id="fig|1423774.3.peg.1023"/>
<dbReference type="CDD" id="cd00093">
    <property type="entry name" value="HTH_XRE"/>
    <property type="match status" value="1"/>
</dbReference>
<keyword evidence="4" id="KW-1185">Reference proteome</keyword>
<evidence type="ECO:0000259" key="2">
    <source>
        <dbReference type="PROSITE" id="PS50943"/>
    </source>
</evidence>
<dbReference type="GO" id="GO:0003677">
    <property type="term" value="F:DNA binding"/>
    <property type="evidence" value="ECO:0007669"/>
    <property type="project" value="InterPro"/>
</dbReference>
<dbReference type="PROSITE" id="PS50943">
    <property type="entry name" value="HTH_CROC1"/>
    <property type="match status" value="1"/>
</dbReference>
<feature type="region of interest" description="Disordered" evidence="1">
    <location>
        <begin position="115"/>
        <end position="134"/>
    </location>
</feature>
<evidence type="ECO:0000256" key="1">
    <source>
        <dbReference type="SAM" id="MobiDB-lite"/>
    </source>
</evidence>
<dbReference type="InterPro" id="IPR001387">
    <property type="entry name" value="Cro/C1-type_HTH"/>
</dbReference>
<dbReference type="SUPFAM" id="SSF47413">
    <property type="entry name" value="lambda repressor-like DNA-binding domains"/>
    <property type="match status" value="1"/>
</dbReference>
<evidence type="ECO:0000313" key="4">
    <source>
        <dbReference type="Proteomes" id="UP000051302"/>
    </source>
</evidence>
<feature type="domain" description="HTH cro/C1-type" evidence="2">
    <location>
        <begin position="14"/>
        <end position="75"/>
    </location>
</feature>
<sequence length="167" mass="19232">MPNKVTNKEFGNMLKKLREEHHYSLRQVSYQSKTDTQPAVSPSYWSLIERGERNIPKQETLKRMAKGLKVPAKTILKMAGYTEIIEDDEKNNYYDLSGKEKLDLGKLADKLLDGSDTDAESDYYGEPSTPEQKANLRSAILTALEINKRQAKKKFTPKKYRNDDENK</sequence>
<gene>
    <name evidence="3" type="ORF">FD31_GL000981</name>
</gene>
<dbReference type="EMBL" id="AZFV01000002">
    <property type="protein sequence ID" value="KRM18435.1"/>
    <property type="molecule type" value="Genomic_DNA"/>
</dbReference>
<reference evidence="3 4" key="1">
    <citation type="journal article" date="2015" name="Genome Announc.">
        <title>Expanding the biotechnology potential of lactobacilli through comparative genomics of 213 strains and associated genera.</title>
        <authorList>
            <person name="Sun Z."/>
            <person name="Harris H.M."/>
            <person name="McCann A."/>
            <person name="Guo C."/>
            <person name="Argimon S."/>
            <person name="Zhang W."/>
            <person name="Yang X."/>
            <person name="Jeffery I.B."/>
            <person name="Cooney J.C."/>
            <person name="Kagawa T.F."/>
            <person name="Liu W."/>
            <person name="Song Y."/>
            <person name="Salvetti E."/>
            <person name="Wrobel A."/>
            <person name="Rasinkangas P."/>
            <person name="Parkhill J."/>
            <person name="Rea M.C."/>
            <person name="O'Sullivan O."/>
            <person name="Ritari J."/>
            <person name="Douillard F.P."/>
            <person name="Paul Ross R."/>
            <person name="Yang R."/>
            <person name="Briner A.E."/>
            <person name="Felis G.E."/>
            <person name="de Vos W.M."/>
            <person name="Barrangou R."/>
            <person name="Klaenhammer T.R."/>
            <person name="Caufield P.W."/>
            <person name="Cui Y."/>
            <person name="Zhang H."/>
            <person name="O'Toole P.W."/>
        </authorList>
    </citation>
    <scope>NUCLEOTIDE SEQUENCE [LARGE SCALE GENOMIC DNA]</scope>
    <source>
        <strain evidence="3 4">DSM 16982</strain>
    </source>
</reference>
<dbReference type="InterPro" id="IPR010982">
    <property type="entry name" value="Lambda_DNA-bd_dom_sf"/>
</dbReference>
<proteinExistence type="predicted"/>